<feature type="region of interest" description="Disordered" evidence="1">
    <location>
        <begin position="190"/>
        <end position="213"/>
    </location>
</feature>
<accession>A0A3M7M2H7</accession>
<protein>
    <submittedName>
        <fullName evidence="3">Uncharacterized protein</fullName>
    </submittedName>
</protein>
<sequence length="797" mass="88393">MIHLSYARLAIKSFAGTPETKVCGDMASRLRCTVICFLNATRRTTLYAPPIRAAYAPKSTQFDAHAAILRRWSDVYTRQPTWSTVQAHNVNRRGSLRLAGYGIPMAPRHWLGVKKRRALGAGSEEVVGSHIIHLNRTSFTPSSCYHHAINFYPRLLRRIPTVHIDTMSGSLLLSLLFPLLVLAQDTGGELPPPGYNGGSDNPQDPSDAGAAGSSKSAFSLSGGALAAIIVVAVVVVLGSIASGTLWWLAKKRQWDVRASIRRASRRFTGRSTAGPDTSKQAQQNRQNRRTGIRLNSPPPGRNANKMRDLEKGLPLSNKEPQLTTTITSRMRMRCCAAQGKGGQPVSGDEVPVHTGQRASLSAQTHHDGSQSRYYRHEFLLLDEKRTNIQRVGGPLETKRPVTKPIAGKSGLITRSCFFFTELPCICIFTQLLSSLTSYDTTISYSFFAFGTFVILHDNGRGQAGTQHFEYQTIHNLFSLESSSHSPPLPPEHMGNNNTLGLPPLPPFCHALGNNDQGASGTQDRTIQYNLRNTYFTALKECLEDNVCWRGTFVGIFLGYGWVGNAFWEMRCCVVSECEGEGWCATLYTIRMGRLSGLPTVTAVPHTCVLLLSSNDYILRRFSFLPRFVSCLVLAFALLFAPSFAIHTISSRRLPHFLGHITLLGARKREHHQNDKHEKLIVTIILHTNQLINSDQLYIPYPPLPCTLLPQTPKYTCAICHRSKGYKQAQRIQNNTTHISIRFNRALYFTPPVYAATGHESTHTHTDTSKHLHDRLTIEPADEEMEDADAGIFAVLGV</sequence>
<name>A0A3M7M2H7_9PLEO</name>
<keyword evidence="2" id="KW-0472">Membrane</keyword>
<evidence type="ECO:0000256" key="2">
    <source>
        <dbReference type="SAM" id="Phobius"/>
    </source>
</evidence>
<keyword evidence="2" id="KW-1133">Transmembrane helix</keyword>
<keyword evidence="2" id="KW-0812">Transmembrane</keyword>
<dbReference type="AlphaFoldDB" id="A0A3M7M2H7"/>
<gene>
    <name evidence="3" type="ORF">GMOD_00002545</name>
</gene>
<evidence type="ECO:0000313" key="3">
    <source>
        <dbReference type="EMBL" id="RMZ68727.1"/>
    </source>
</evidence>
<feature type="transmembrane region" description="Helical" evidence="2">
    <location>
        <begin position="224"/>
        <end position="249"/>
    </location>
</feature>
<dbReference type="Proteomes" id="UP000265663">
    <property type="component" value="Unassembled WGS sequence"/>
</dbReference>
<dbReference type="OrthoDB" id="5425637at2759"/>
<proteinExistence type="predicted"/>
<organism evidence="3 4">
    <name type="scientific">Pyrenophora seminiperda CCB06</name>
    <dbReference type="NCBI Taxonomy" id="1302712"/>
    <lineage>
        <taxon>Eukaryota</taxon>
        <taxon>Fungi</taxon>
        <taxon>Dikarya</taxon>
        <taxon>Ascomycota</taxon>
        <taxon>Pezizomycotina</taxon>
        <taxon>Dothideomycetes</taxon>
        <taxon>Pleosporomycetidae</taxon>
        <taxon>Pleosporales</taxon>
        <taxon>Pleosporineae</taxon>
        <taxon>Pleosporaceae</taxon>
        <taxon>Pyrenophora</taxon>
    </lineage>
</organism>
<evidence type="ECO:0000313" key="4">
    <source>
        <dbReference type="Proteomes" id="UP000265663"/>
    </source>
</evidence>
<feature type="region of interest" description="Disordered" evidence="1">
    <location>
        <begin position="266"/>
        <end position="316"/>
    </location>
</feature>
<evidence type="ECO:0000256" key="1">
    <source>
        <dbReference type="SAM" id="MobiDB-lite"/>
    </source>
</evidence>
<dbReference type="EMBL" id="KE747817">
    <property type="protein sequence ID" value="RMZ68727.1"/>
    <property type="molecule type" value="Genomic_DNA"/>
</dbReference>
<feature type="compositionally biased region" description="Polar residues" evidence="1">
    <location>
        <begin position="269"/>
        <end position="285"/>
    </location>
</feature>
<keyword evidence="4" id="KW-1185">Reference proteome</keyword>
<reference evidence="3 4" key="1">
    <citation type="journal article" date="2014" name="PLoS ONE">
        <title>De novo Genome Assembly of the Fungal Plant Pathogen Pyrenophora semeniperda.</title>
        <authorList>
            <person name="Soliai M.M."/>
            <person name="Meyer S.E."/>
            <person name="Udall J.A."/>
            <person name="Elzinga D.E."/>
            <person name="Hermansen R.A."/>
            <person name="Bodily P.M."/>
            <person name="Hart A.A."/>
            <person name="Coleman C.E."/>
        </authorList>
    </citation>
    <scope>NUCLEOTIDE SEQUENCE [LARGE SCALE GENOMIC DNA]</scope>
    <source>
        <strain evidence="3 4">CCB06</strain>
        <tissue evidence="3">Mycelium</tissue>
    </source>
</reference>
<feature type="transmembrane region" description="Helical" evidence="2">
    <location>
        <begin position="623"/>
        <end position="645"/>
    </location>
</feature>